<dbReference type="AlphaFoldDB" id="A0AAD9YVC3"/>
<dbReference type="SMART" id="SM00640">
    <property type="entry name" value="Glyco_32"/>
    <property type="match status" value="1"/>
</dbReference>
<comment type="similarity">
    <text evidence="1 4">Belongs to the glycosyl hydrolase 32 family.</text>
</comment>
<reference evidence="7" key="1">
    <citation type="submission" date="2023-02" db="EMBL/GenBank/DDBJ databases">
        <title>Colletotrichum kahawae CIFC_Que2 genome sequencing and assembly.</title>
        <authorList>
            <person name="Baroncelli R."/>
        </authorList>
    </citation>
    <scope>NUCLEOTIDE SEQUENCE</scope>
    <source>
        <strain evidence="7">CIFC_Que2</strain>
    </source>
</reference>
<evidence type="ECO:0000256" key="1">
    <source>
        <dbReference type="ARBA" id="ARBA00009902"/>
    </source>
</evidence>
<dbReference type="InterPro" id="IPR013189">
    <property type="entry name" value="Glyco_hydro_32_C"/>
</dbReference>
<dbReference type="PANTHER" id="PTHR42800">
    <property type="entry name" value="EXOINULINASE INUD (AFU_ORTHOLOGUE AFUA_5G00480)"/>
    <property type="match status" value="1"/>
</dbReference>
<dbReference type="InterPro" id="IPR013320">
    <property type="entry name" value="ConA-like_dom_sf"/>
</dbReference>
<sequence length="689" mass="75384">MNRSRFTVQNVWDVKRRIYQSLQHSMAILKGSAVFTALASLGAIAVPAAANVPTTITPEYLATAGNNTLFTRWRPRSHFLGPHSWMNDPCGAVYDPVTETYHLHYQFHPNHVNWGNVSWGHAVSKDLFHWTDVRDWTNDSSVSLAAGRYPSGPLSQFTGTTQVVNTEGQNDGTLLTFGTGIHALPTNWKQPYITGTEVQAMFTSDDHGETWQEVGTVIYGPPEGWNVTGFRDPSYFPSTDLDALLQVAEPHYYMVLGSGLKTGDVPATLPGAARPGFIGPRIPLYSAPASNLTEWTFLGALWEPAANSSLGAPDVTGSYGYNFEVSSFFDLAIGNSSDKAWFVSMGAEGGNTTSHWKEQWALWNRGDVARRDNGSVEFTPTSGGALDWGISYAQATWKDTRDPNARRVMWGWANEDIAGDYAFNTSKQLGYQGAMNLPVELFIKETAGVLNCGEQQDGSHCIESCNGYTAQTLGMRPLPDVISLLREGAAEQDIEVGELTDATKPVAADLGASYELTATLSSGADLLSGPAGIVVAQSPDDAERTTILFDPSASEIRVLRDRSSLLPNFNNATFVGHFQPYEIHEKGSNTTATEDLTFHIVLDNSLLEIWVNERFALTARIYPSRNDSTGLSFFAGDAAQPSGAKASWTDVKVWKGLAQAWPERPEDTSVPLVWDTAEQTNNYTWWAGY</sequence>
<dbReference type="Proteomes" id="UP001281614">
    <property type="component" value="Unassembled WGS sequence"/>
</dbReference>
<dbReference type="InterPro" id="IPR023296">
    <property type="entry name" value="Glyco_hydro_beta-prop_sf"/>
</dbReference>
<dbReference type="CDD" id="cd18621">
    <property type="entry name" value="GH32_XdINV-like"/>
    <property type="match status" value="1"/>
</dbReference>
<keyword evidence="3 4" id="KW-0326">Glycosidase</keyword>
<name>A0AAD9YVC3_COLKA</name>
<organism evidence="7 8">
    <name type="scientific">Colletotrichum kahawae</name>
    <name type="common">Coffee berry disease fungus</name>
    <dbReference type="NCBI Taxonomy" id="34407"/>
    <lineage>
        <taxon>Eukaryota</taxon>
        <taxon>Fungi</taxon>
        <taxon>Dikarya</taxon>
        <taxon>Ascomycota</taxon>
        <taxon>Pezizomycotina</taxon>
        <taxon>Sordariomycetes</taxon>
        <taxon>Hypocreomycetidae</taxon>
        <taxon>Glomerellales</taxon>
        <taxon>Glomerellaceae</taxon>
        <taxon>Colletotrichum</taxon>
        <taxon>Colletotrichum gloeosporioides species complex</taxon>
    </lineage>
</organism>
<feature type="domain" description="Glycosyl hydrolase family 32 N-terminal" evidence="5">
    <location>
        <begin position="282"/>
        <end position="448"/>
    </location>
</feature>
<dbReference type="GO" id="GO:0005737">
    <property type="term" value="C:cytoplasm"/>
    <property type="evidence" value="ECO:0007669"/>
    <property type="project" value="TreeGrafter"/>
</dbReference>
<accession>A0AAD9YVC3</accession>
<evidence type="ECO:0000256" key="3">
    <source>
        <dbReference type="ARBA" id="ARBA00023295"/>
    </source>
</evidence>
<dbReference type="SUPFAM" id="SSF49899">
    <property type="entry name" value="Concanavalin A-like lectins/glucanases"/>
    <property type="match status" value="1"/>
</dbReference>
<feature type="domain" description="Glycosyl hydrolase family 32 C-terminal" evidence="6">
    <location>
        <begin position="490"/>
        <end position="654"/>
    </location>
</feature>
<dbReference type="InterPro" id="IPR013148">
    <property type="entry name" value="Glyco_hydro_32_N"/>
</dbReference>
<evidence type="ECO:0000259" key="6">
    <source>
        <dbReference type="Pfam" id="PF08244"/>
    </source>
</evidence>
<keyword evidence="8" id="KW-1185">Reference proteome</keyword>
<feature type="domain" description="Glycosyl hydrolase family 32 N-terminal" evidence="5">
    <location>
        <begin position="78"/>
        <end position="240"/>
    </location>
</feature>
<dbReference type="Pfam" id="PF00251">
    <property type="entry name" value="Glyco_hydro_32N"/>
    <property type="match status" value="2"/>
</dbReference>
<dbReference type="Gene3D" id="2.115.10.20">
    <property type="entry name" value="Glycosyl hydrolase domain, family 43"/>
    <property type="match status" value="1"/>
</dbReference>
<evidence type="ECO:0000256" key="2">
    <source>
        <dbReference type="ARBA" id="ARBA00022801"/>
    </source>
</evidence>
<comment type="caution">
    <text evidence="7">The sequence shown here is derived from an EMBL/GenBank/DDBJ whole genome shotgun (WGS) entry which is preliminary data.</text>
</comment>
<protein>
    <submittedName>
        <fullName evidence="7">Uncharacterized protein</fullName>
    </submittedName>
</protein>
<dbReference type="Gene3D" id="2.60.120.560">
    <property type="entry name" value="Exo-inulinase, domain 1"/>
    <property type="match status" value="1"/>
</dbReference>
<proteinExistence type="inferred from homology"/>
<evidence type="ECO:0000256" key="4">
    <source>
        <dbReference type="RuleBase" id="RU362110"/>
    </source>
</evidence>
<dbReference type="GO" id="GO:0004575">
    <property type="term" value="F:sucrose alpha-glucosidase activity"/>
    <property type="evidence" value="ECO:0007669"/>
    <property type="project" value="TreeGrafter"/>
</dbReference>
<evidence type="ECO:0000313" key="8">
    <source>
        <dbReference type="Proteomes" id="UP001281614"/>
    </source>
</evidence>
<dbReference type="EMBL" id="VYYT01000003">
    <property type="protein sequence ID" value="KAK2779371.1"/>
    <property type="molecule type" value="Genomic_DNA"/>
</dbReference>
<dbReference type="GO" id="GO:0005987">
    <property type="term" value="P:sucrose catabolic process"/>
    <property type="evidence" value="ECO:0007669"/>
    <property type="project" value="TreeGrafter"/>
</dbReference>
<gene>
    <name evidence="7" type="ORF">CKAH01_11294</name>
</gene>
<dbReference type="Pfam" id="PF08244">
    <property type="entry name" value="Glyco_hydro_32C"/>
    <property type="match status" value="1"/>
</dbReference>
<keyword evidence="2 4" id="KW-0378">Hydrolase</keyword>
<evidence type="ECO:0000313" key="7">
    <source>
        <dbReference type="EMBL" id="KAK2779371.1"/>
    </source>
</evidence>
<dbReference type="InterPro" id="IPR001362">
    <property type="entry name" value="Glyco_hydro_32"/>
</dbReference>
<dbReference type="PANTHER" id="PTHR42800:SF3">
    <property type="entry name" value="GLYCOSYL HYDROLASE FAMILY 32 N-TERMINAL DOMAIN-CONTAINING PROTEIN"/>
    <property type="match status" value="1"/>
</dbReference>
<dbReference type="SUPFAM" id="SSF75005">
    <property type="entry name" value="Arabinanase/levansucrase/invertase"/>
    <property type="match status" value="1"/>
</dbReference>
<evidence type="ECO:0000259" key="5">
    <source>
        <dbReference type="Pfam" id="PF00251"/>
    </source>
</evidence>